<dbReference type="Gene3D" id="3.90.550.10">
    <property type="entry name" value="Spore Coat Polysaccharide Biosynthesis Protein SpsA, Chain A"/>
    <property type="match status" value="1"/>
</dbReference>
<dbReference type="EMBL" id="LCIB01000033">
    <property type="protein sequence ID" value="KKT46068.1"/>
    <property type="molecule type" value="Genomic_DNA"/>
</dbReference>
<dbReference type="SUPFAM" id="SSF53448">
    <property type="entry name" value="Nucleotide-diphospho-sugar transferases"/>
    <property type="match status" value="1"/>
</dbReference>
<dbReference type="Pfam" id="PF00535">
    <property type="entry name" value="Glycos_transf_2"/>
    <property type="match status" value="1"/>
</dbReference>
<evidence type="ECO:0000313" key="3">
    <source>
        <dbReference type="Proteomes" id="UP000034063"/>
    </source>
</evidence>
<dbReference type="Proteomes" id="UP000034063">
    <property type="component" value="Unassembled WGS sequence"/>
</dbReference>
<gene>
    <name evidence="2" type="ORF">UW37_C0033G0010</name>
</gene>
<feature type="non-terminal residue" evidence="2">
    <location>
        <position position="322"/>
    </location>
</feature>
<accession>A0A0G1HHK4</accession>
<proteinExistence type="predicted"/>
<comment type="caution">
    <text evidence="2">The sequence shown here is derived from an EMBL/GenBank/DDBJ whole genome shotgun (WGS) entry which is preliminary data.</text>
</comment>
<evidence type="ECO:0000313" key="2">
    <source>
        <dbReference type="EMBL" id="KKT46068.1"/>
    </source>
</evidence>
<sequence>MNIETGLVESEEPLSEARHIVVATSLIYRTWEKERTVGTPLTEDNLRGDCALQMIHKALENGYQIAVIDGGSSKDFLSELTALGVSVSKEKERGMSASRRQALSEASEPENGKVIAWFEPEKISMVDCLWKLCLPILHGEADIVVPERTEESFGTYTLQQAKSEKRFNHFWNKVLRLAGLLKGDDPDLDVAFGPKIFRNKPEILALFLKQYSLRKGSKLESVVKPDAYSNATFFPIISALHKGFKVRSIPVNYRHPENQTEFENAHPERYERKRNTQKKDIVWGAVELVRSLINDPKKQSELEEVPKNPSIDVESYVRTYGI</sequence>
<name>A0A0G1HHK4_9BACT</name>
<reference evidence="2 3" key="1">
    <citation type="journal article" date="2015" name="Nature">
        <title>rRNA introns, odd ribosomes, and small enigmatic genomes across a large radiation of phyla.</title>
        <authorList>
            <person name="Brown C.T."/>
            <person name="Hug L.A."/>
            <person name="Thomas B.C."/>
            <person name="Sharon I."/>
            <person name="Castelle C.J."/>
            <person name="Singh A."/>
            <person name="Wilkins M.J."/>
            <person name="Williams K.H."/>
            <person name="Banfield J.F."/>
        </authorList>
    </citation>
    <scope>NUCLEOTIDE SEQUENCE [LARGE SCALE GENOMIC DNA]</scope>
</reference>
<dbReference type="InterPro" id="IPR001173">
    <property type="entry name" value="Glyco_trans_2-like"/>
</dbReference>
<protein>
    <recommendedName>
        <fullName evidence="1">Glycosyltransferase 2-like domain-containing protein</fullName>
    </recommendedName>
</protein>
<dbReference type="InterPro" id="IPR029044">
    <property type="entry name" value="Nucleotide-diphossugar_trans"/>
</dbReference>
<evidence type="ECO:0000259" key="1">
    <source>
        <dbReference type="Pfam" id="PF00535"/>
    </source>
</evidence>
<organism evidence="2 3">
    <name type="scientific">Candidatus Gottesmanbacteria bacterium GW2011_GWA2_44_17</name>
    <dbReference type="NCBI Taxonomy" id="1618444"/>
    <lineage>
        <taxon>Bacteria</taxon>
        <taxon>Candidatus Gottesmaniibacteriota</taxon>
    </lineage>
</organism>
<dbReference type="AlphaFoldDB" id="A0A0G1HHK4"/>
<feature type="domain" description="Glycosyltransferase 2-like" evidence="1">
    <location>
        <begin position="52"/>
        <end position="198"/>
    </location>
</feature>